<name>A0ABP7NY58_9SPHI</name>
<organism evidence="1 2">
    <name type="scientific">Pedobacter ginsengiterrae</name>
    <dbReference type="NCBI Taxonomy" id="871696"/>
    <lineage>
        <taxon>Bacteria</taxon>
        <taxon>Pseudomonadati</taxon>
        <taxon>Bacteroidota</taxon>
        <taxon>Sphingobacteriia</taxon>
        <taxon>Sphingobacteriales</taxon>
        <taxon>Sphingobacteriaceae</taxon>
        <taxon>Pedobacter</taxon>
    </lineage>
</organism>
<reference evidence="2" key="1">
    <citation type="journal article" date="2019" name="Int. J. Syst. Evol. Microbiol.">
        <title>The Global Catalogue of Microorganisms (GCM) 10K type strain sequencing project: providing services to taxonomists for standard genome sequencing and annotation.</title>
        <authorList>
            <consortium name="The Broad Institute Genomics Platform"/>
            <consortium name="The Broad Institute Genome Sequencing Center for Infectious Disease"/>
            <person name="Wu L."/>
            <person name="Ma J."/>
        </authorList>
    </citation>
    <scope>NUCLEOTIDE SEQUENCE [LARGE SCALE GENOMIC DNA]</scope>
    <source>
        <strain evidence="2">JCM 17338</strain>
    </source>
</reference>
<proteinExistence type="predicted"/>
<keyword evidence="2" id="KW-1185">Reference proteome</keyword>
<evidence type="ECO:0008006" key="3">
    <source>
        <dbReference type="Google" id="ProtNLM"/>
    </source>
</evidence>
<dbReference type="Proteomes" id="UP001501081">
    <property type="component" value="Unassembled WGS sequence"/>
</dbReference>
<dbReference type="EMBL" id="BAABAK010000003">
    <property type="protein sequence ID" value="GAA3956526.1"/>
    <property type="molecule type" value="Genomic_DNA"/>
</dbReference>
<comment type="caution">
    <text evidence="1">The sequence shown here is derived from an EMBL/GenBank/DDBJ whole genome shotgun (WGS) entry which is preliminary data.</text>
</comment>
<protein>
    <recommendedName>
        <fullName evidence="3">RNA polymerase sigma-70 region 2 domain-containing protein</fullName>
    </recommendedName>
</protein>
<sequence>MWLRKEKGQTVRDVEVHNLYKMYGAAIYGSILRETGNKTLSEEILELSFRELLLLEMPMRAQKLSVFTQIHRISRKHCQKIMSGR</sequence>
<evidence type="ECO:0000313" key="1">
    <source>
        <dbReference type="EMBL" id="GAA3956526.1"/>
    </source>
</evidence>
<evidence type="ECO:0000313" key="2">
    <source>
        <dbReference type="Proteomes" id="UP001501081"/>
    </source>
</evidence>
<accession>A0ABP7NY58</accession>
<gene>
    <name evidence="1" type="ORF">GCM10022246_08070</name>
</gene>